<proteinExistence type="predicted"/>
<gene>
    <name evidence="1" type="ORF">S01H4_17820</name>
</gene>
<comment type="caution">
    <text evidence="1">The sequence shown here is derived from an EMBL/GenBank/DDBJ whole genome shotgun (WGS) entry which is preliminary data.</text>
</comment>
<evidence type="ECO:0000313" key="1">
    <source>
        <dbReference type="EMBL" id="GAG64918.1"/>
    </source>
</evidence>
<protein>
    <recommendedName>
        <fullName evidence="2">Glycosyltransferase subfamily 4-like N-terminal domain-containing protein</fullName>
    </recommendedName>
</protein>
<dbReference type="EMBL" id="BART01007869">
    <property type="protein sequence ID" value="GAG64918.1"/>
    <property type="molecule type" value="Genomic_DNA"/>
</dbReference>
<organism evidence="1">
    <name type="scientific">marine sediment metagenome</name>
    <dbReference type="NCBI Taxonomy" id="412755"/>
    <lineage>
        <taxon>unclassified sequences</taxon>
        <taxon>metagenomes</taxon>
        <taxon>ecological metagenomes</taxon>
    </lineage>
</organism>
<accession>X0ZWR3</accession>
<name>X0ZWR3_9ZZZZ</name>
<reference evidence="1" key="1">
    <citation type="journal article" date="2014" name="Front. Microbiol.">
        <title>High frequency of phylogenetically diverse reductive dehalogenase-homologous genes in deep subseafloor sedimentary metagenomes.</title>
        <authorList>
            <person name="Kawai M."/>
            <person name="Futagami T."/>
            <person name="Toyoda A."/>
            <person name="Takaki Y."/>
            <person name="Nishi S."/>
            <person name="Hori S."/>
            <person name="Arai W."/>
            <person name="Tsubouchi T."/>
            <person name="Morono Y."/>
            <person name="Uchiyama I."/>
            <person name="Ito T."/>
            <person name="Fujiyama A."/>
            <person name="Inagaki F."/>
            <person name="Takami H."/>
        </authorList>
    </citation>
    <scope>NUCLEOTIDE SEQUENCE</scope>
    <source>
        <strain evidence="1">Expedition CK06-06</strain>
    </source>
</reference>
<dbReference type="AlphaFoldDB" id="X0ZWR3"/>
<sequence length="71" mass="8285">MRKDNLNIIICGIKYPFVYGGSEILIESSQTELKKRGHIVDVVKLPFRNLPLDQIINYIIPIYKFNSFFPL</sequence>
<evidence type="ECO:0008006" key="2">
    <source>
        <dbReference type="Google" id="ProtNLM"/>
    </source>
</evidence>